<dbReference type="InterPro" id="IPR039417">
    <property type="entry name" value="Peptidase_C1A_papain-like"/>
</dbReference>
<keyword evidence="7" id="KW-1015">Disulfide bond</keyword>
<dbReference type="PROSITE" id="PS00139">
    <property type="entry name" value="THIOL_PROTEASE_CYS"/>
    <property type="match status" value="1"/>
</dbReference>
<dbReference type="FunFam" id="3.90.70.10:FF:000023">
    <property type="entry name" value="Senescence-specific cysteine protease SAG39"/>
    <property type="match status" value="1"/>
</dbReference>
<dbReference type="SUPFAM" id="SSF54001">
    <property type="entry name" value="Cysteine proteinases"/>
    <property type="match status" value="1"/>
</dbReference>
<dbReference type="CDD" id="cd02248">
    <property type="entry name" value="Peptidase_C1A"/>
    <property type="match status" value="1"/>
</dbReference>
<comment type="caution">
    <text evidence="11">The sequence shown here is derived from an EMBL/GenBank/DDBJ whole genome shotgun (WGS) entry which is preliminary data.</text>
</comment>
<dbReference type="Gene3D" id="3.90.70.10">
    <property type="entry name" value="Cysteine proteinases"/>
    <property type="match status" value="1"/>
</dbReference>
<evidence type="ECO:0000256" key="5">
    <source>
        <dbReference type="ARBA" id="ARBA00022807"/>
    </source>
</evidence>
<protein>
    <submittedName>
        <fullName evidence="11">Uncharacterized protein</fullName>
    </submittedName>
</protein>
<feature type="domain" description="Peptidase C1A papain C-terminal" evidence="9">
    <location>
        <begin position="128"/>
        <end position="344"/>
    </location>
</feature>
<evidence type="ECO:0000256" key="7">
    <source>
        <dbReference type="ARBA" id="ARBA00023157"/>
    </source>
</evidence>
<evidence type="ECO:0000256" key="8">
    <source>
        <dbReference type="SAM" id="SignalP"/>
    </source>
</evidence>
<dbReference type="AlphaFoldDB" id="A0AAV5HZX0"/>
<dbReference type="PRINTS" id="PR00705">
    <property type="entry name" value="PAPAIN"/>
</dbReference>
<feature type="chain" id="PRO_5043977676" evidence="8">
    <location>
        <begin position="27"/>
        <end position="345"/>
    </location>
</feature>
<dbReference type="InterPro" id="IPR000668">
    <property type="entry name" value="Peptidase_C1A_C"/>
</dbReference>
<sequence>MAKIQSQNFCLAFLLVLAIWVSLALCRPLDAEYRLKKMHEDWMAQHNRVYKDAVEKDVRLVIFKENVERIDAFNNGEERGYKLGVNKFADLTNEEFRSLHTGLKYHPSKLLLKSSKSSSFRYGNLTAAPATLDWRKSGAVAPVKDQGNCGCCWAFSAVAAVEGLTKLKKGTLISLSEQELVDCDIYGEDEGCGGGLMDNAFQFIKSNGGLTTEANYPYQGGDGICNKKKAATAAAKITGYEDVPANNENALLQAVSHQPVSVGIEGTGFSFQFYKSGVFSGECGTDLDHAVTAIGYATGSDGSKYWLVKNSWGTSWGESGYMRLKRGASKEGLCGIAMMPSYPVA</sequence>
<dbReference type="PROSITE" id="PS00639">
    <property type="entry name" value="THIOL_PROTEASE_HIS"/>
    <property type="match status" value="1"/>
</dbReference>
<name>A0AAV5HZX0_9ROSI</name>
<feature type="domain" description="Cathepsin propeptide inhibitor" evidence="10">
    <location>
        <begin position="39"/>
        <end position="96"/>
    </location>
</feature>
<dbReference type="InterPro" id="IPR013201">
    <property type="entry name" value="Prot_inhib_I29"/>
</dbReference>
<evidence type="ECO:0000256" key="4">
    <source>
        <dbReference type="ARBA" id="ARBA00022801"/>
    </source>
</evidence>
<dbReference type="InterPro" id="IPR025660">
    <property type="entry name" value="Pept_his_AS"/>
</dbReference>
<keyword evidence="12" id="KW-1185">Reference proteome</keyword>
<reference evidence="11 12" key="1">
    <citation type="journal article" date="2021" name="Commun. Biol.">
        <title>The genome of Shorea leprosula (Dipterocarpaceae) highlights the ecological relevance of drought in aseasonal tropical rainforests.</title>
        <authorList>
            <person name="Ng K.K.S."/>
            <person name="Kobayashi M.J."/>
            <person name="Fawcett J.A."/>
            <person name="Hatakeyama M."/>
            <person name="Paape T."/>
            <person name="Ng C.H."/>
            <person name="Ang C.C."/>
            <person name="Tnah L.H."/>
            <person name="Lee C.T."/>
            <person name="Nishiyama T."/>
            <person name="Sese J."/>
            <person name="O'Brien M.J."/>
            <person name="Copetti D."/>
            <person name="Mohd Noor M.I."/>
            <person name="Ong R.C."/>
            <person name="Putra M."/>
            <person name="Sireger I.Z."/>
            <person name="Indrioko S."/>
            <person name="Kosugi Y."/>
            <person name="Izuno A."/>
            <person name="Isagi Y."/>
            <person name="Lee S.L."/>
            <person name="Shimizu K.K."/>
        </authorList>
    </citation>
    <scope>NUCLEOTIDE SEQUENCE [LARGE SCALE GENOMIC DNA]</scope>
    <source>
        <strain evidence="11">214</strain>
    </source>
</reference>
<dbReference type="PANTHER" id="PTHR12411">
    <property type="entry name" value="CYSTEINE PROTEASE FAMILY C1-RELATED"/>
    <property type="match status" value="1"/>
</dbReference>
<gene>
    <name evidence="11" type="ORF">SLEP1_g7915</name>
</gene>
<evidence type="ECO:0000313" key="11">
    <source>
        <dbReference type="EMBL" id="GKU94417.1"/>
    </source>
</evidence>
<evidence type="ECO:0000259" key="10">
    <source>
        <dbReference type="SMART" id="SM00848"/>
    </source>
</evidence>
<dbReference type="PROSITE" id="PS00640">
    <property type="entry name" value="THIOL_PROTEASE_ASN"/>
    <property type="match status" value="1"/>
</dbReference>
<evidence type="ECO:0000256" key="6">
    <source>
        <dbReference type="ARBA" id="ARBA00023145"/>
    </source>
</evidence>
<evidence type="ECO:0000256" key="3">
    <source>
        <dbReference type="ARBA" id="ARBA00022729"/>
    </source>
</evidence>
<keyword evidence="6" id="KW-0865">Zymogen</keyword>
<proteinExistence type="inferred from homology"/>
<organism evidence="11 12">
    <name type="scientific">Rubroshorea leprosula</name>
    <dbReference type="NCBI Taxonomy" id="152421"/>
    <lineage>
        <taxon>Eukaryota</taxon>
        <taxon>Viridiplantae</taxon>
        <taxon>Streptophyta</taxon>
        <taxon>Embryophyta</taxon>
        <taxon>Tracheophyta</taxon>
        <taxon>Spermatophyta</taxon>
        <taxon>Magnoliopsida</taxon>
        <taxon>eudicotyledons</taxon>
        <taxon>Gunneridae</taxon>
        <taxon>Pentapetalae</taxon>
        <taxon>rosids</taxon>
        <taxon>malvids</taxon>
        <taxon>Malvales</taxon>
        <taxon>Dipterocarpaceae</taxon>
        <taxon>Rubroshorea</taxon>
    </lineage>
</organism>
<evidence type="ECO:0000256" key="2">
    <source>
        <dbReference type="ARBA" id="ARBA00022670"/>
    </source>
</evidence>
<dbReference type="InterPro" id="IPR038765">
    <property type="entry name" value="Papain-like_cys_pep_sf"/>
</dbReference>
<dbReference type="GO" id="GO:0006508">
    <property type="term" value="P:proteolysis"/>
    <property type="evidence" value="ECO:0007669"/>
    <property type="project" value="UniProtKB-KW"/>
</dbReference>
<feature type="signal peptide" evidence="8">
    <location>
        <begin position="1"/>
        <end position="26"/>
    </location>
</feature>
<accession>A0AAV5HZX0</accession>
<dbReference type="Pfam" id="PF00112">
    <property type="entry name" value="Peptidase_C1"/>
    <property type="match status" value="1"/>
</dbReference>
<evidence type="ECO:0000313" key="12">
    <source>
        <dbReference type="Proteomes" id="UP001054252"/>
    </source>
</evidence>
<keyword evidence="5" id="KW-0788">Thiol protease</keyword>
<dbReference type="SMART" id="SM00848">
    <property type="entry name" value="Inhibitor_I29"/>
    <property type="match status" value="1"/>
</dbReference>
<dbReference type="SMART" id="SM00645">
    <property type="entry name" value="Pept_C1"/>
    <property type="match status" value="1"/>
</dbReference>
<dbReference type="EMBL" id="BPVZ01000008">
    <property type="protein sequence ID" value="GKU94417.1"/>
    <property type="molecule type" value="Genomic_DNA"/>
</dbReference>
<dbReference type="InterPro" id="IPR013128">
    <property type="entry name" value="Peptidase_C1A"/>
</dbReference>
<keyword evidence="3 8" id="KW-0732">Signal</keyword>
<comment type="similarity">
    <text evidence="1">Belongs to the peptidase C1 family.</text>
</comment>
<keyword evidence="4" id="KW-0378">Hydrolase</keyword>
<dbReference type="InterPro" id="IPR000169">
    <property type="entry name" value="Pept_cys_AS"/>
</dbReference>
<evidence type="ECO:0000256" key="1">
    <source>
        <dbReference type="ARBA" id="ARBA00008455"/>
    </source>
</evidence>
<keyword evidence="2" id="KW-0645">Protease</keyword>
<dbReference type="Pfam" id="PF08246">
    <property type="entry name" value="Inhibitor_I29"/>
    <property type="match status" value="1"/>
</dbReference>
<evidence type="ECO:0000259" key="9">
    <source>
        <dbReference type="SMART" id="SM00645"/>
    </source>
</evidence>
<dbReference type="Proteomes" id="UP001054252">
    <property type="component" value="Unassembled WGS sequence"/>
</dbReference>
<dbReference type="InterPro" id="IPR025661">
    <property type="entry name" value="Pept_asp_AS"/>
</dbReference>
<dbReference type="GO" id="GO:0008234">
    <property type="term" value="F:cysteine-type peptidase activity"/>
    <property type="evidence" value="ECO:0007669"/>
    <property type="project" value="UniProtKB-KW"/>
</dbReference>